<protein>
    <submittedName>
        <fullName evidence="2">Regulatory protein, FmdB family</fullName>
    </submittedName>
</protein>
<evidence type="ECO:0000313" key="2">
    <source>
        <dbReference type="EMBL" id="SBV96112.1"/>
    </source>
</evidence>
<dbReference type="InterPro" id="IPR013429">
    <property type="entry name" value="Regulatory_FmdB_Zinc_ribbon"/>
</dbReference>
<proteinExistence type="predicted"/>
<accession>A0A212J9J3</accession>
<dbReference type="Pfam" id="PF09723">
    <property type="entry name" value="Zn_ribbon_8"/>
    <property type="match status" value="1"/>
</dbReference>
<name>A0A212J9J3_9DELT</name>
<gene>
    <name evidence="2" type="ORF">KL86DPRO_10988</name>
</gene>
<feature type="domain" description="Putative regulatory protein FmdB zinc ribbon" evidence="1">
    <location>
        <begin position="1"/>
        <end position="41"/>
    </location>
</feature>
<dbReference type="SMART" id="SM00834">
    <property type="entry name" value="CxxC_CXXC_SSSS"/>
    <property type="match status" value="1"/>
</dbReference>
<organism evidence="2">
    <name type="scientific">uncultured delta proteobacterium</name>
    <dbReference type="NCBI Taxonomy" id="34034"/>
    <lineage>
        <taxon>Bacteria</taxon>
        <taxon>Deltaproteobacteria</taxon>
        <taxon>environmental samples</taxon>
    </lineage>
</organism>
<evidence type="ECO:0000259" key="1">
    <source>
        <dbReference type="SMART" id="SM00834"/>
    </source>
</evidence>
<dbReference type="EMBL" id="FLUQ01000001">
    <property type="protein sequence ID" value="SBV96112.1"/>
    <property type="molecule type" value="Genomic_DNA"/>
</dbReference>
<dbReference type="AlphaFoldDB" id="A0A212J9J3"/>
<sequence>MPIYEYRCTKCGNDFEEILGAGDPAPACPSCHSAKTEKLLSKASFRTGSGACCESGGCETGAARASSGCAGCSGGSCATCH</sequence>
<reference evidence="2" key="1">
    <citation type="submission" date="2016-04" db="EMBL/GenBank/DDBJ databases">
        <authorList>
            <person name="Evans L.H."/>
            <person name="Alamgir A."/>
            <person name="Owens N."/>
            <person name="Weber N.D."/>
            <person name="Virtaneva K."/>
            <person name="Barbian K."/>
            <person name="Babar A."/>
            <person name="Rosenke K."/>
        </authorList>
    </citation>
    <scope>NUCLEOTIDE SEQUENCE</scope>
    <source>
        <strain evidence="2">86</strain>
    </source>
</reference>
<dbReference type="NCBIfam" id="TIGR02605">
    <property type="entry name" value="CxxC_CxxC_SSSS"/>
    <property type="match status" value="1"/>
</dbReference>